<dbReference type="Proteomes" id="UP000187609">
    <property type="component" value="Unassembled WGS sequence"/>
</dbReference>
<dbReference type="OMA" id="DCEMGCD"/>
<evidence type="ECO:0000313" key="1">
    <source>
        <dbReference type="EMBL" id="OIS96920.1"/>
    </source>
</evidence>
<organism evidence="1 2">
    <name type="scientific">Nicotiana attenuata</name>
    <name type="common">Coyote tobacco</name>
    <dbReference type="NCBI Taxonomy" id="49451"/>
    <lineage>
        <taxon>Eukaryota</taxon>
        <taxon>Viridiplantae</taxon>
        <taxon>Streptophyta</taxon>
        <taxon>Embryophyta</taxon>
        <taxon>Tracheophyta</taxon>
        <taxon>Spermatophyta</taxon>
        <taxon>Magnoliopsida</taxon>
        <taxon>eudicotyledons</taxon>
        <taxon>Gunneridae</taxon>
        <taxon>Pentapetalae</taxon>
        <taxon>asterids</taxon>
        <taxon>lamiids</taxon>
        <taxon>Solanales</taxon>
        <taxon>Solanaceae</taxon>
        <taxon>Nicotianoideae</taxon>
        <taxon>Nicotianeae</taxon>
        <taxon>Nicotiana</taxon>
    </lineage>
</organism>
<dbReference type="OrthoDB" id="778649at2759"/>
<gene>
    <name evidence="1" type="ORF">A4A49_06644</name>
</gene>
<dbReference type="AlphaFoldDB" id="A0A1J6IP38"/>
<keyword evidence="2" id="KW-1185">Reference proteome</keyword>
<proteinExistence type="predicted"/>
<evidence type="ECO:0000313" key="2">
    <source>
        <dbReference type="Proteomes" id="UP000187609"/>
    </source>
</evidence>
<dbReference type="Gramene" id="OIS96920">
    <property type="protein sequence ID" value="OIS96920"/>
    <property type="gene ID" value="A4A49_06644"/>
</dbReference>
<name>A0A1J6IP38_NICAT</name>
<dbReference type="EMBL" id="MJEQ01037193">
    <property type="protein sequence ID" value="OIS96920.1"/>
    <property type="molecule type" value="Genomic_DNA"/>
</dbReference>
<sequence>MNSAGMSCLRSDGDNEIHSSAAVRKRFRFPKKFFDECNGVDHASVPRKLRSAIKKRSRQSITPPLPVSKKLNYMLDGAETLRKDVNKSKLKLTRRGSNGCVTELEGPITKDEEEVAETLYALAGMIPDTVTSSASKLNSQLSEMKSALKEAEASMIANGVVKEEQEIRTTSSQFNDEVSKQFPEVAVSAGEAAKLKSSEDASQCDTSISTEQLEISLQPIVACGFQANQLNMLKEKRNNGSLLRPGLSAGGSSCSDKLGFSKQYPIAKFPAWFGSTGADAQAQNAEFSLPTVKDSQVPLDLRKSFKRCAAHVYISRLIKVLQTSAREDIVSSHPPQLSSHDGSKQGTRLIQNSLTGKVNEMHGIDSTGSVACTTTEKNQTEVRNAILLHQRLLQEQQQASTSSGVNSLVKQNIDFLSLSAGSYVMKGANGANIAGHNLEAPLTSQNHPAMHFLLPQNGYSSTSFRFHPATASAQQVLLPPYLGGASTRPSFAADMTLQSQTLQQNELRNAHFTDQYKFGVSTSQMRDWQNAGRQMPIFGPSQAQFAASSSSMEPLSSKLAPVFLNEQELMSISSSRATSRNRGPYYLFPSGYEGNGHGLYPNKVPSLQLLCNGHL</sequence>
<accession>A0A1J6IP38</accession>
<protein>
    <submittedName>
        <fullName evidence="1">Uncharacterized protein</fullName>
    </submittedName>
</protein>
<dbReference type="PANTHER" id="PTHR34792:SF1">
    <property type="entry name" value="OS02G0121500 PROTEIN"/>
    <property type="match status" value="1"/>
</dbReference>
<reference evidence="1" key="1">
    <citation type="submission" date="2016-11" db="EMBL/GenBank/DDBJ databases">
        <title>The genome of Nicotiana attenuata.</title>
        <authorList>
            <person name="Xu S."/>
            <person name="Brockmoeller T."/>
            <person name="Gaquerel E."/>
            <person name="Navarro A."/>
            <person name="Kuhl H."/>
            <person name="Gase K."/>
            <person name="Ling Z."/>
            <person name="Zhou W."/>
            <person name="Kreitzer C."/>
            <person name="Stanke M."/>
            <person name="Tang H."/>
            <person name="Lyons E."/>
            <person name="Pandey P."/>
            <person name="Pandey S.P."/>
            <person name="Timmermann B."/>
            <person name="Baldwin I.T."/>
        </authorList>
    </citation>
    <scope>NUCLEOTIDE SEQUENCE [LARGE SCALE GENOMIC DNA]</scope>
    <source>
        <strain evidence="1">UT</strain>
    </source>
</reference>
<dbReference type="InterPro" id="IPR040305">
    <property type="entry name" value="At1g75730-like"/>
</dbReference>
<dbReference type="PANTHER" id="PTHR34792">
    <property type="entry name" value="OS02G0121500 PROTEIN"/>
    <property type="match status" value="1"/>
</dbReference>
<comment type="caution">
    <text evidence="1">The sequence shown here is derived from an EMBL/GenBank/DDBJ whole genome shotgun (WGS) entry which is preliminary data.</text>
</comment>